<dbReference type="PROSITE" id="PS00086">
    <property type="entry name" value="CYTOCHROME_P450"/>
    <property type="match status" value="1"/>
</dbReference>
<evidence type="ECO:0000256" key="7">
    <source>
        <dbReference type="SAM" id="Phobius"/>
    </source>
</evidence>
<evidence type="ECO:0000256" key="1">
    <source>
        <dbReference type="ARBA" id="ARBA00010617"/>
    </source>
</evidence>
<protein>
    <recommendedName>
        <fullName evidence="10">Cytochrome P450</fullName>
    </recommendedName>
</protein>
<dbReference type="CDD" id="cd11064">
    <property type="entry name" value="CYP86A"/>
    <property type="match status" value="1"/>
</dbReference>
<accession>A0A8H7PW50</accession>
<keyword evidence="5 6" id="KW-0349">Heme</keyword>
<keyword evidence="7" id="KW-1133">Transmembrane helix</keyword>
<dbReference type="InterPro" id="IPR001128">
    <property type="entry name" value="Cyt_P450"/>
</dbReference>
<comment type="caution">
    <text evidence="8">The sequence shown here is derived from an EMBL/GenBank/DDBJ whole genome shotgun (WGS) entry which is preliminary data.</text>
</comment>
<dbReference type="GO" id="GO:0020037">
    <property type="term" value="F:heme binding"/>
    <property type="evidence" value="ECO:0007669"/>
    <property type="project" value="InterPro"/>
</dbReference>
<evidence type="ECO:0000313" key="8">
    <source>
        <dbReference type="EMBL" id="KAG2181709.1"/>
    </source>
</evidence>
<dbReference type="PANTHER" id="PTHR24296">
    <property type="entry name" value="CYTOCHROME P450"/>
    <property type="match status" value="1"/>
</dbReference>
<comment type="similarity">
    <text evidence="1 6">Belongs to the cytochrome P450 family.</text>
</comment>
<dbReference type="SUPFAM" id="SSF48264">
    <property type="entry name" value="Cytochrome P450"/>
    <property type="match status" value="1"/>
</dbReference>
<keyword evidence="3 6" id="KW-0560">Oxidoreductase</keyword>
<dbReference type="Proteomes" id="UP000612746">
    <property type="component" value="Unassembled WGS sequence"/>
</dbReference>
<keyword evidence="7" id="KW-0472">Membrane</keyword>
<evidence type="ECO:0000256" key="2">
    <source>
        <dbReference type="ARBA" id="ARBA00022723"/>
    </source>
</evidence>
<keyword evidence="4 5" id="KW-0408">Iron</keyword>
<dbReference type="Gene3D" id="1.10.630.10">
    <property type="entry name" value="Cytochrome P450"/>
    <property type="match status" value="1"/>
</dbReference>
<dbReference type="GO" id="GO:0005506">
    <property type="term" value="F:iron ion binding"/>
    <property type="evidence" value="ECO:0007669"/>
    <property type="project" value="InterPro"/>
</dbReference>
<evidence type="ECO:0000313" key="9">
    <source>
        <dbReference type="Proteomes" id="UP000612746"/>
    </source>
</evidence>
<keyword evidence="9" id="KW-1185">Reference proteome</keyword>
<keyword evidence="6" id="KW-0503">Monooxygenase</keyword>
<keyword evidence="2 5" id="KW-0479">Metal-binding</keyword>
<organism evidence="8 9">
    <name type="scientific">Umbelopsis vinacea</name>
    <dbReference type="NCBI Taxonomy" id="44442"/>
    <lineage>
        <taxon>Eukaryota</taxon>
        <taxon>Fungi</taxon>
        <taxon>Fungi incertae sedis</taxon>
        <taxon>Mucoromycota</taxon>
        <taxon>Mucoromycotina</taxon>
        <taxon>Umbelopsidomycetes</taxon>
        <taxon>Umbelopsidales</taxon>
        <taxon>Umbelopsidaceae</taxon>
        <taxon>Umbelopsis</taxon>
    </lineage>
</organism>
<evidence type="ECO:0008006" key="10">
    <source>
        <dbReference type="Google" id="ProtNLM"/>
    </source>
</evidence>
<evidence type="ECO:0000256" key="3">
    <source>
        <dbReference type="ARBA" id="ARBA00023002"/>
    </source>
</evidence>
<evidence type="ECO:0000256" key="5">
    <source>
        <dbReference type="PIRSR" id="PIRSR602401-1"/>
    </source>
</evidence>
<dbReference type="PRINTS" id="PR00463">
    <property type="entry name" value="EP450I"/>
</dbReference>
<feature type="transmembrane region" description="Helical" evidence="7">
    <location>
        <begin position="21"/>
        <end position="40"/>
    </location>
</feature>
<sequence>MSFPADTIKRLFEQPLTSQQYVAITTGTVATGLAILAMLYPDKAVFDNDDRVFARRKGYPILGNLPHILQHVDHIHDFMLLNFETFGRTLSGSAFGMPKAIETADPANVEYFLKTNFENYQKPPRMYNAMDDLFGHGIFNADGEIWKYQRKTAAHIFNVKNFRDLFTDVFVEKFGYMKTHQLNHAVETGLPLDFQGLMFKYTLEAFVKLGFGEDLGALRSEAKLPFAESFDEAQVRTSMRMMLPFWRAREIFSRTFKPWETPMSYHIKVVNDYATSIVQKRRAEVEAGVEKHDLLTRFLGTLDENSQPLNEKQLRDIILNFIIAGRDTTAQALSWGMYAIMGHPEVEKKLLEEIMENITDDVENNPAKFYEVVKNMKYIHATFYEILRLYPPVPANVKYARGDDVWPDGTIIRKGDHVNWSPYSQGRLESIWGPDAKEFKPERWIVDGELKRESQGVWPVFHAGPRVCLGQNLATLESIVVLSLMLKNYKFKLVPGQTITYLVSITMPMKYGMQVYVEKR</sequence>
<dbReference type="GO" id="GO:0004497">
    <property type="term" value="F:monooxygenase activity"/>
    <property type="evidence" value="ECO:0007669"/>
    <property type="project" value="UniProtKB-KW"/>
</dbReference>
<dbReference type="GO" id="GO:0006629">
    <property type="term" value="P:lipid metabolic process"/>
    <property type="evidence" value="ECO:0007669"/>
    <property type="project" value="UniProtKB-ARBA"/>
</dbReference>
<dbReference type="GO" id="GO:0016705">
    <property type="term" value="F:oxidoreductase activity, acting on paired donors, with incorporation or reduction of molecular oxygen"/>
    <property type="evidence" value="ECO:0007669"/>
    <property type="project" value="InterPro"/>
</dbReference>
<gene>
    <name evidence="8" type="ORF">INT44_008524</name>
</gene>
<proteinExistence type="inferred from homology"/>
<keyword evidence="7" id="KW-0812">Transmembrane</keyword>
<name>A0A8H7PW50_9FUNG</name>
<dbReference type="AlphaFoldDB" id="A0A8H7PW50"/>
<dbReference type="Pfam" id="PF00067">
    <property type="entry name" value="p450"/>
    <property type="match status" value="1"/>
</dbReference>
<feature type="binding site" description="axial binding residue" evidence="5">
    <location>
        <position position="468"/>
    </location>
    <ligand>
        <name>heme</name>
        <dbReference type="ChEBI" id="CHEBI:30413"/>
    </ligand>
    <ligandPart>
        <name>Fe</name>
        <dbReference type="ChEBI" id="CHEBI:18248"/>
    </ligandPart>
</feature>
<dbReference type="PRINTS" id="PR00385">
    <property type="entry name" value="P450"/>
</dbReference>
<dbReference type="OrthoDB" id="1470350at2759"/>
<dbReference type="InterPro" id="IPR017972">
    <property type="entry name" value="Cyt_P450_CS"/>
</dbReference>
<dbReference type="EMBL" id="JAEPRA010000008">
    <property type="protein sequence ID" value="KAG2181709.1"/>
    <property type="molecule type" value="Genomic_DNA"/>
</dbReference>
<comment type="cofactor">
    <cofactor evidence="5">
        <name>heme</name>
        <dbReference type="ChEBI" id="CHEBI:30413"/>
    </cofactor>
</comment>
<dbReference type="InterPro" id="IPR002401">
    <property type="entry name" value="Cyt_P450_E_grp-I"/>
</dbReference>
<evidence type="ECO:0000256" key="4">
    <source>
        <dbReference type="ARBA" id="ARBA00023004"/>
    </source>
</evidence>
<evidence type="ECO:0000256" key="6">
    <source>
        <dbReference type="RuleBase" id="RU000461"/>
    </source>
</evidence>
<reference evidence="8" key="1">
    <citation type="submission" date="2020-12" db="EMBL/GenBank/DDBJ databases">
        <title>Metabolic potential, ecology and presence of endohyphal bacteria is reflected in genomic diversity of Mucoromycotina.</title>
        <authorList>
            <person name="Muszewska A."/>
            <person name="Okrasinska A."/>
            <person name="Steczkiewicz K."/>
            <person name="Drgas O."/>
            <person name="Orlowska M."/>
            <person name="Perlinska-Lenart U."/>
            <person name="Aleksandrzak-Piekarczyk T."/>
            <person name="Szatraj K."/>
            <person name="Zielenkiewicz U."/>
            <person name="Pilsyk S."/>
            <person name="Malc E."/>
            <person name="Mieczkowski P."/>
            <person name="Kruszewska J.S."/>
            <person name="Biernat P."/>
            <person name="Pawlowska J."/>
        </authorList>
    </citation>
    <scope>NUCLEOTIDE SEQUENCE</scope>
    <source>
        <strain evidence="8">WA0000051536</strain>
    </source>
</reference>
<dbReference type="InterPro" id="IPR036396">
    <property type="entry name" value="Cyt_P450_sf"/>
</dbReference>